<gene>
    <name evidence="2" type="ORF">B4U79_18682</name>
    <name evidence="1" type="ORF">B4U79_18867</name>
</gene>
<organism evidence="2 3">
    <name type="scientific">Dinothrombium tinctorium</name>
    <dbReference type="NCBI Taxonomy" id="1965070"/>
    <lineage>
        <taxon>Eukaryota</taxon>
        <taxon>Metazoa</taxon>
        <taxon>Ecdysozoa</taxon>
        <taxon>Arthropoda</taxon>
        <taxon>Chelicerata</taxon>
        <taxon>Arachnida</taxon>
        <taxon>Acari</taxon>
        <taxon>Acariformes</taxon>
        <taxon>Trombidiformes</taxon>
        <taxon>Prostigmata</taxon>
        <taxon>Anystina</taxon>
        <taxon>Parasitengona</taxon>
        <taxon>Trombidioidea</taxon>
        <taxon>Trombidiidae</taxon>
        <taxon>Dinothrombium</taxon>
    </lineage>
</organism>
<dbReference type="EMBL" id="NCKU01011715">
    <property type="protein sequence ID" value="RWS00339.1"/>
    <property type="molecule type" value="Genomic_DNA"/>
</dbReference>
<protein>
    <submittedName>
        <fullName evidence="2">Uncharacterized protein</fullName>
    </submittedName>
</protein>
<dbReference type="OrthoDB" id="6425971at2759"/>
<reference evidence="2" key="2">
    <citation type="submission" date="2018-11" db="EMBL/GenBank/DDBJ databases">
        <title>Trombidioid mite genomics.</title>
        <authorList>
            <person name="Dong X."/>
        </authorList>
    </citation>
    <scope>NUCLEOTIDE SEQUENCE</scope>
    <source>
        <strain evidence="2">UoL-WK</strain>
    </source>
</reference>
<evidence type="ECO:0000313" key="1">
    <source>
        <dbReference type="EMBL" id="RWR98756.1"/>
    </source>
</evidence>
<dbReference type="InterPro" id="IPR027417">
    <property type="entry name" value="P-loop_NTPase"/>
</dbReference>
<proteinExistence type="predicted"/>
<keyword evidence="3" id="KW-1185">Reference proteome</keyword>
<evidence type="ECO:0000313" key="3">
    <source>
        <dbReference type="Proteomes" id="UP000285301"/>
    </source>
</evidence>
<reference evidence="2 3" key="1">
    <citation type="journal article" date="2018" name="Gigascience">
        <title>Genomes of trombidid mites reveal novel predicted allergens and laterally-transferred genes associated with secondary metabolism.</title>
        <authorList>
            <person name="Dong X."/>
            <person name="Chaisiri K."/>
            <person name="Xia D."/>
            <person name="Armstrong S.D."/>
            <person name="Fang Y."/>
            <person name="Donnelly M.J."/>
            <person name="Kadowaki T."/>
            <person name="McGarry J.W."/>
            <person name="Darby A.C."/>
            <person name="Makepeace B.L."/>
        </authorList>
    </citation>
    <scope>NUCLEOTIDE SEQUENCE [LARGE SCALE GENOMIC DNA]</scope>
    <source>
        <strain evidence="2">UoL-WK</strain>
    </source>
</reference>
<dbReference type="Proteomes" id="UP000285301">
    <property type="component" value="Unassembled WGS sequence"/>
</dbReference>
<sequence>MYEYPEFKPPFTAILSGPTGSGKTFLCRKFIEHCKDTCSKVIWCYGEWQDIYNVSIKGVHIEYNEG</sequence>
<dbReference type="AlphaFoldDB" id="A0A3S3P3V2"/>
<name>A0A3S3P3V2_9ACAR</name>
<feature type="non-terminal residue" evidence="2">
    <location>
        <position position="66"/>
    </location>
</feature>
<dbReference type="SUPFAM" id="SSF52540">
    <property type="entry name" value="P-loop containing nucleoside triphosphate hydrolases"/>
    <property type="match status" value="1"/>
</dbReference>
<accession>A0A3S3P3V2</accession>
<evidence type="ECO:0000313" key="2">
    <source>
        <dbReference type="EMBL" id="RWS00339.1"/>
    </source>
</evidence>
<comment type="caution">
    <text evidence="2">The sequence shown here is derived from an EMBL/GenBank/DDBJ whole genome shotgun (WGS) entry which is preliminary data.</text>
</comment>
<dbReference type="Gene3D" id="3.40.50.300">
    <property type="entry name" value="P-loop containing nucleotide triphosphate hydrolases"/>
    <property type="match status" value="1"/>
</dbReference>
<dbReference type="EMBL" id="NCKU01019269">
    <property type="protein sequence ID" value="RWR98756.1"/>
    <property type="molecule type" value="Genomic_DNA"/>
</dbReference>